<accession>A0A8J3HTR9</accession>
<gene>
    <name evidence="2" type="ORF">sL5_00700</name>
</gene>
<sequence>MQQTQQLEKLVKVFGKGNLLEAIFIFLGGFQNMISHNNSNVEYIDHRNFFHLYEFINKTKTQPLDRYFKLKLSLQGLCLIYEKAYKILNHHNHLDAQEVMDQIYTLAIVDQELTKIARIIEEEKDASIRFLNMIINPKGEPPFNSIDDFEEKVLKDIRNLINEIEPVNYPNGITKYPKEEVVKQYYKTAIPLYEALIELYCQINNINIDKDIILALIIFVPEVAEYLPNNISNKFNFDLLNQTLNFSNFIQLIGIIGENYTFDNKEVDRKFISVKYLSIEYGLIQVGINKDILTYLINSDEEDIAEKFEDMILAYIQHESESINGEIFEDAPNARSETFKQKSYSLLSVEFDKRKIALYATGAAFTILLFSSILGKFLHDKYCIAALAILGAATLALSTFTFCYSKPQQQEPLSDLDQAKVNGNENKEVEYLSTN</sequence>
<comment type="caution">
    <text evidence="2">The sequence shown here is derived from an EMBL/GenBank/DDBJ whole genome shotgun (WGS) entry which is preliminary data.</text>
</comment>
<organism evidence="2 3">
    <name type="scientific">Candidatus Mesenet longicola</name>
    <dbReference type="NCBI Taxonomy" id="1892558"/>
    <lineage>
        <taxon>Bacteria</taxon>
        <taxon>Pseudomonadati</taxon>
        <taxon>Pseudomonadota</taxon>
        <taxon>Alphaproteobacteria</taxon>
        <taxon>Rickettsiales</taxon>
        <taxon>Anaplasmataceae</taxon>
        <taxon>Candidatus Mesenet</taxon>
    </lineage>
</organism>
<reference evidence="2 3" key="1">
    <citation type="journal article" date="2021" name="Microb. Ecol.">
        <title>Candidatus Mesenet longicola: Novel Endosymbionts of Brontispa longissima that Induce Cytoplasmic Incompatibility.</title>
        <authorList>
            <person name="Takano S."/>
            <person name="Gotoh Y."/>
            <person name="Hayashi T."/>
        </authorList>
    </citation>
    <scope>NUCLEOTIDE SEQUENCE [LARGE SCALE GENOMIC DNA]</scope>
    <source>
        <strain evidence="2">L5</strain>
    </source>
</reference>
<feature type="transmembrane region" description="Helical" evidence="1">
    <location>
        <begin position="384"/>
        <end position="404"/>
    </location>
</feature>
<evidence type="ECO:0000313" key="2">
    <source>
        <dbReference type="EMBL" id="GHM59077.1"/>
    </source>
</evidence>
<name>A0A8J3HTR9_9RICK</name>
<feature type="transmembrane region" description="Helical" evidence="1">
    <location>
        <begin position="356"/>
        <end position="378"/>
    </location>
</feature>
<evidence type="ECO:0000256" key="1">
    <source>
        <dbReference type="SAM" id="Phobius"/>
    </source>
</evidence>
<dbReference type="Proteomes" id="UP000637906">
    <property type="component" value="Unassembled WGS sequence"/>
</dbReference>
<keyword evidence="1" id="KW-0472">Membrane</keyword>
<keyword evidence="3" id="KW-1185">Reference proteome</keyword>
<dbReference type="EMBL" id="BNGU01000002">
    <property type="protein sequence ID" value="GHM59077.1"/>
    <property type="molecule type" value="Genomic_DNA"/>
</dbReference>
<evidence type="ECO:0000313" key="3">
    <source>
        <dbReference type="Proteomes" id="UP000637906"/>
    </source>
</evidence>
<keyword evidence="1" id="KW-0812">Transmembrane</keyword>
<keyword evidence="1" id="KW-1133">Transmembrane helix</keyword>
<dbReference type="AlphaFoldDB" id="A0A8J3HTR9"/>
<protein>
    <submittedName>
        <fullName evidence="2">Uncharacterized protein</fullName>
    </submittedName>
</protein>
<proteinExistence type="predicted"/>